<organism evidence="1 2">
    <name type="scientific">Ramazzottius varieornatus</name>
    <name type="common">Water bear</name>
    <name type="synonym">Tardigrade</name>
    <dbReference type="NCBI Taxonomy" id="947166"/>
    <lineage>
        <taxon>Eukaryota</taxon>
        <taxon>Metazoa</taxon>
        <taxon>Ecdysozoa</taxon>
        <taxon>Tardigrada</taxon>
        <taxon>Eutardigrada</taxon>
        <taxon>Parachela</taxon>
        <taxon>Hypsibioidea</taxon>
        <taxon>Ramazzottiidae</taxon>
        <taxon>Ramazzottius</taxon>
    </lineage>
</organism>
<dbReference type="AlphaFoldDB" id="A0A1D1W1Z5"/>
<accession>A0A1D1W1Z5</accession>
<evidence type="ECO:0000313" key="1">
    <source>
        <dbReference type="EMBL" id="GAV06733.1"/>
    </source>
</evidence>
<sequence>MTLNGTSRSAIAWPAANWAALSIKPGHRDAAACGITSQTFSLLRFVRPEDIKQQKCWNCVTIVDQNRQFLKFSPVPPNNPDKWPTTGIPNAPHTNLSRGCIREAGTGIISNAEYCQDDLICGVYVRLTRIPTSWSYPNITEVCKPINARMKCTIKYRTDYSPNSEMFQLLFPATEHQFYTGFLAKGPHGDQLIDVL</sequence>
<proteinExistence type="predicted"/>
<name>A0A1D1W1Z5_RAMVA</name>
<gene>
    <name evidence="1" type="primary">RvY_16673-1</name>
    <name evidence="1" type="synonym">RvY_16673.1</name>
    <name evidence="1" type="ORF">RvY_16673</name>
</gene>
<evidence type="ECO:0000313" key="2">
    <source>
        <dbReference type="Proteomes" id="UP000186922"/>
    </source>
</evidence>
<comment type="caution">
    <text evidence="1">The sequence shown here is derived from an EMBL/GenBank/DDBJ whole genome shotgun (WGS) entry which is preliminary data.</text>
</comment>
<protein>
    <submittedName>
        <fullName evidence="1">Uncharacterized protein</fullName>
    </submittedName>
</protein>
<dbReference type="Proteomes" id="UP000186922">
    <property type="component" value="Unassembled WGS sequence"/>
</dbReference>
<keyword evidence="2" id="KW-1185">Reference proteome</keyword>
<dbReference type="EMBL" id="BDGG01000014">
    <property type="protein sequence ID" value="GAV06733.1"/>
    <property type="molecule type" value="Genomic_DNA"/>
</dbReference>
<reference evidence="1 2" key="1">
    <citation type="journal article" date="2016" name="Nat. Commun.">
        <title>Extremotolerant tardigrade genome and improved radiotolerance of human cultured cells by tardigrade-unique protein.</title>
        <authorList>
            <person name="Hashimoto T."/>
            <person name="Horikawa D.D."/>
            <person name="Saito Y."/>
            <person name="Kuwahara H."/>
            <person name="Kozuka-Hata H."/>
            <person name="Shin-I T."/>
            <person name="Minakuchi Y."/>
            <person name="Ohishi K."/>
            <person name="Motoyama A."/>
            <person name="Aizu T."/>
            <person name="Enomoto A."/>
            <person name="Kondo K."/>
            <person name="Tanaka S."/>
            <person name="Hara Y."/>
            <person name="Koshikawa S."/>
            <person name="Sagara H."/>
            <person name="Miura T."/>
            <person name="Yokobori S."/>
            <person name="Miyagawa K."/>
            <person name="Suzuki Y."/>
            <person name="Kubo T."/>
            <person name="Oyama M."/>
            <person name="Kohara Y."/>
            <person name="Fujiyama A."/>
            <person name="Arakawa K."/>
            <person name="Katayama T."/>
            <person name="Toyoda A."/>
            <person name="Kunieda T."/>
        </authorList>
    </citation>
    <scope>NUCLEOTIDE SEQUENCE [LARGE SCALE GENOMIC DNA]</scope>
    <source>
        <strain evidence="1 2">YOKOZUNA-1</strain>
    </source>
</reference>